<feature type="domain" description="NACHT" evidence="3">
    <location>
        <begin position="100"/>
        <end position="216"/>
    </location>
</feature>
<reference evidence="4" key="1">
    <citation type="submission" date="2019-06" db="EMBL/GenBank/DDBJ databases">
        <authorList>
            <person name="Gan P."/>
            <person name="Shirasu K."/>
        </authorList>
    </citation>
    <scope>NUCLEOTIDE SEQUENCE [LARGE SCALE GENOMIC DNA]</scope>
    <source>
        <strain evidence="4">CAD2</strain>
    </source>
</reference>
<dbReference type="SUPFAM" id="SSF52540">
    <property type="entry name" value="P-loop containing nucleoside triphosphate hydrolases"/>
    <property type="match status" value="1"/>
</dbReference>
<dbReference type="EMBL" id="QPMT01000018">
    <property type="protein sequence ID" value="KAF4859038.1"/>
    <property type="molecule type" value="Genomic_DNA"/>
</dbReference>
<dbReference type="Proteomes" id="UP000711996">
    <property type="component" value="Unassembled WGS sequence"/>
</dbReference>
<dbReference type="Pfam" id="PF17106">
    <property type="entry name" value="NACHT_sigma"/>
    <property type="match status" value="1"/>
</dbReference>
<keyword evidence="1" id="KW-0677">Repeat</keyword>
<evidence type="ECO:0000256" key="2">
    <source>
        <dbReference type="SAM" id="MobiDB-lite"/>
    </source>
</evidence>
<evidence type="ECO:0000313" key="4">
    <source>
        <dbReference type="EMBL" id="KAF4859038.1"/>
    </source>
</evidence>
<sequence>MQHKRDSRILADFDNSGTGDQYNNSGPGRQYNNPGPGTQYNATSMNFGNKEKDTFLADLRITDPRDDKTRIERTKGNLLKDSYRWILDHDDFCRWRAEKSLLWVKGTPGKGKTMLMCGVIDEMVAMGYNSTFFFFCQAADARLNTANSVLRGLLYLILDQNPSLVDQLRDKYDRAGAGKRLFDDINSWDVLCKMLLSALSHESLHDVIVVIDALDECTSGLDELISFIVDLTTHVKVIASSRPELHIHRGLAAALENTRIYLSLELNEDVISAAVKSYIYHKVEKLAALKGFDDETKANIREHLVTKADNTFLWVALVYDQLADNRVGKGHMQERLHRLPPGLDSLYMRILNQILGSENPQDAEDCRRILAVMSIVTRPLDLAELALLLDRVEFLAEKVGECGSLLTVRDNIVYFIHQSAKDFLIKQEDNIMPLGSRHNHNLILSKLLQAMSTKLRRNIYNVKKDGTAFDEICVPTPDPLAPVRYACVYWADHLTENQVGNQQLDEVHLFMAEHFLHWLEALSLLRSISEGILSMSRMQQINEASFQGAYISTMSVC</sequence>
<name>A0A9P5K4N6_COLSI</name>
<organism evidence="4 5">
    <name type="scientific">Colletotrichum siamense</name>
    <name type="common">Anthracnose fungus</name>
    <dbReference type="NCBI Taxonomy" id="690259"/>
    <lineage>
        <taxon>Eukaryota</taxon>
        <taxon>Fungi</taxon>
        <taxon>Dikarya</taxon>
        <taxon>Ascomycota</taxon>
        <taxon>Pezizomycotina</taxon>
        <taxon>Sordariomycetes</taxon>
        <taxon>Hypocreomycetidae</taxon>
        <taxon>Glomerellales</taxon>
        <taxon>Glomerellaceae</taxon>
        <taxon>Colletotrichum</taxon>
        <taxon>Colletotrichum gloeosporioides species complex</taxon>
    </lineage>
</organism>
<evidence type="ECO:0000313" key="5">
    <source>
        <dbReference type="Proteomes" id="UP000711996"/>
    </source>
</evidence>
<feature type="compositionally biased region" description="Polar residues" evidence="2">
    <location>
        <begin position="15"/>
        <end position="39"/>
    </location>
</feature>
<gene>
    <name evidence="4" type="ORF">CGCSCA2_v006574</name>
</gene>
<dbReference type="AlphaFoldDB" id="A0A9P5K4N6"/>
<comment type="caution">
    <text evidence="4">The sequence shown here is derived from an EMBL/GenBank/DDBJ whole genome shotgun (WGS) entry which is preliminary data.</text>
</comment>
<feature type="region of interest" description="Disordered" evidence="2">
    <location>
        <begin position="1"/>
        <end position="39"/>
    </location>
</feature>
<dbReference type="Pfam" id="PF24883">
    <property type="entry name" value="NPHP3_N"/>
    <property type="match status" value="1"/>
</dbReference>
<keyword evidence="5" id="KW-1185">Reference proteome</keyword>
<dbReference type="PROSITE" id="PS50837">
    <property type="entry name" value="NACHT"/>
    <property type="match status" value="1"/>
</dbReference>
<dbReference type="InterPro" id="IPR031353">
    <property type="entry name" value="NACHT_sigma"/>
</dbReference>
<dbReference type="OrthoDB" id="538223at2759"/>
<dbReference type="InterPro" id="IPR007111">
    <property type="entry name" value="NACHT_NTPase"/>
</dbReference>
<dbReference type="PANTHER" id="PTHR10039:SF14">
    <property type="entry name" value="NACHT DOMAIN-CONTAINING PROTEIN"/>
    <property type="match status" value="1"/>
</dbReference>
<dbReference type="PANTHER" id="PTHR10039">
    <property type="entry name" value="AMELOGENIN"/>
    <property type="match status" value="1"/>
</dbReference>
<evidence type="ECO:0000259" key="3">
    <source>
        <dbReference type="PROSITE" id="PS50837"/>
    </source>
</evidence>
<protein>
    <submittedName>
        <fullName evidence="4">Vegetative incompatibility protein HET-E-1</fullName>
    </submittedName>
</protein>
<proteinExistence type="predicted"/>
<dbReference type="InterPro" id="IPR056884">
    <property type="entry name" value="NPHP3-like_N"/>
</dbReference>
<dbReference type="Gene3D" id="3.40.50.300">
    <property type="entry name" value="P-loop containing nucleotide triphosphate hydrolases"/>
    <property type="match status" value="1"/>
</dbReference>
<dbReference type="InterPro" id="IPR027417">
    <property type="entry name" value="P-loop_NTPase"/>
</dbReference>
<evidence type="ECO:0000256" key="1">
    <source>
        <dbReference type="ARBA" id="ARBA00022737"/>
    </source>
</evidence>
<accession>A0A9P5K4N6</accession>